<evidence type="ECO:0000256" key="9">
    <source>
        <dbReference type="ARBA" id="ARBA00023285"/>
    </source>
</evidence>
<gene>
    <name evidence="10" type="primary">cbiN</name>
    <name evidence="11" type="ORF">EBB45_09860</name>
</gene>
<keyword evidence="1 10" id="KW-0171">Cobalt transport</keyword>
<protein>
    <recommendedName>
        <fullName evidence="10">Cobalt transport protein CbiN</fullName>
    </recommendedName>
    <alternativeName>
        <fullName evidence="10">Energy-coupling factor transporter probable substrate-capture protein CbiN</fullName>
        <shortName evidence="10">ECF transporter S component CbiN</shortName>
    </alternativeName>
</protein>
<comment type="subcellular location">
    <subcellularLocation>
        <location evidence="10">Cell membrane</location>
        <topology evidence="10">Multi-pass membrane protein</topology>
    </subcellularLocation>
</comment>
<evidence type="ECO:0000256" key="8">
    <source>
        <dbReference type="ARBA" id="ARBA00023136"/>
    </source>
</evidence>
<keyword evidence="2 10" id="KW-0813">Transport</keyword>
<reference evidence="11 12" key="1">
    <citation type="journal article" date="2013" name="J. Microbiol.">
        <title>Lysinibacillus chungkukjangi sp. nov., isolated from Chungkukjang, Korean fermented soybean food.</title>
        <authorList>
            <person name="Kim S.J."/>
            <person name="Jang Y.H."/>
            <person name="Hamada M."/>
            <person name="Ahn J.H."/>
            <person name="Weon H.Y."/>
            <person name="Suzuki K."/>
            <person name="Whang K.S."/>
            <person name="Kwon S.W."/>
        </authorList>
    </citation>
    <scope>NUCLEOTIDE SEQUENCE [LARGE SCALE GENOMIC DNA]</scope>
    <source>
        <strain evidence="11 12">MCCC 1A12701</strain>
    </source>
</reference>
<keyword evidence="12" id="KW-1185">Reference proteome</keyword>
<dbReference type="Proteomes" id="UP000274033">
    <property type="component" value="Unassembled WGS sequence"/>
</dbReference>
<evidence type="ECO:0000256" key="7">
    <source>
        <dbReference type="ARBA" id="ARBA00023065"/>
    </source>
</evidence>
<keyword evidence="6 10" id="KW-1133">Transmembrane helix</keyword>
<comment type="function">
    <text evidence="10">Part of the energy-coupling factor (ECF) transporter complex CbiMNOQ involved in cobalt import.</text>
</comment>
<keyword evidence="4 10" id="KW-0169">Cobalamin biosynthesis</keyword>
<keyword evidence="5 10" id="KW-0812">Transmembrane</keyword>
<name>A0A3N9UFF6_9BACI</name>
<organism evidence="11 12">
    <name type="scientific">Lysinibacillus composti</name>
    <dbReference type="NCBI Taxonomy" id="720633"/>
    <lineage>
        <taxon>Bacteria</taxon>
        <taxon>Bacillati</taxon>
        <taxon>Bacillota</taxon>
        <taxon>Bacilli</taxon>
        <taxon>Bacillales</taxon>
        <taxon>Bacillaceae</taxon>
        <taxon>Lysinibacillus</taxon>
    </lineage>
</organism>
<dbReference type="AlphaFoldDB" id="A0A3N9UFF6"/>
<evidence type="ECO:0000256" key="5">
    <source>
        <dbReference type="ARBA" id="ARBA00022692"/>
    </source>
</evidence>
<evidence type="ECO:0000256" key="4">
    <source>
        <dbReference type="ARBA" id="ARBA00022573"/>
    </source>
</evidence>
<comment type="similarity">
    <text evidence="10">Belongs to the CbiN family.</text>
</comment>
<comment type="subunit">
    <text evidence="10">Forms an energy-coupling factor (ECF) transporter complex composed of an ATP-binding protein (A component, CbiO), a transmembrane protein (T component, CbiQ) and 2 possible substrate-capture proteins (S components, CbiM and CbiN) of unknown stoichimetry.</text>
</comment>
<evidence type="ECO:0000256" key="2">
    <source>
        <dbReference type="ARBA" id="ARBA00022448"/>
    </source>
</evidence>
<comment type="pathway">
    <text evidence="10">Cofactor biosynthesis; adenosylcobalamin biosynthesis.</text>
</comment>
<evidence type="ECO:0000256" key="10">
    <source>
        <dbReference type="HAMAP-Rule" id="MF_00330"/>
    </source>
</evidence>
<dbReference type="UniPathway" id="UPA00148"/>
<dbReference type="NCBIfam" id="TIGR01165">
    <property type="entry name" value="cbiN"/>
    <property type="match status" value="1"/>
</dbReference>
<dbReference type="PANTHER" id="PTHR38662">
    <property type="entry name" value="COBALT TRANSPORT PROTEIN CBIN"/>
    <property type="match status" value="1"/>
</dbReference>
<keyword evidence="9 10" id="KW-0170">Cobalt</keyword>
<comment type="caution">
    <text evidence="10">Lacks conserved residue(s) required for the propagation of feature annotation.</text>
</comment>
<feature type="transmembrane region" description="Helical" evidence="10">
    <location>
        <begin position="58"/>
        <end position="76"/>
    </location>
</feature>
<keyword evidence="3 10" id="KW-1003">Cell membrane</keyword>
<dbReference type="EMBL" id="RRCT01000007">
    <property type="protein sequence ID" value="RQW74904.1"/>
    <property type="molecule type" value="Genomic_DNA"/>
</dbReference>
<evidence type="ECO:0000256" key="6">
    <source>
        <dbReference type="ARBA" id="ARBA00022989"/>
    </source>
</evidence>
<accession>A0A3N9UFF6</accession>
<dbReference type="InterPro" id="IPR003705">
    <property type="entry name" value="CbiN"/>
</dbReference>
<dbReference type="PANTHER" id="PTHR38662:SF1">
    <property type="entry name" value="COBALT TRANSPORT PROTEIN CBIN"/>
    <property type="match status" value="1"/>
</dbReference>
<evidence type="ECO:0000313" key="11">
    <source>
        <dbReference type="EMBL" id="RQW74904.1"/>
    </source>
</evidence>
<dbReference type="GO" id="GO:0005886">
    <property type="term" value="C:plasma membrane"/>
    <property type="evidence" value="ECO:0007669"/>
    <property type="project" value="UniProtKB-SubCell"/>
</dbReference>
<comment type="caution">
    <text evidence="11">The sequence shown here is derived from an EMBL/GenBank/DDBJ whole genome shotgun (WGS) entry which is preliminary data.</text>
</comment>
<dbReference type="GO" id="GO:0015087">
    <property type="term" value="F:cobalt ion transmembrane transporter activity"/>
    <property type="evidence" value="ECO:0007669"/>
    <property type="project" value="UniProtKB-UniRule"/>
</dbReference>
<keyword evidence="8 10" id="KW-0472">Membrane</keyword>
<evidence type="ECO:0000256" key="3">
    <source>
        <dbReference type="ARBA" id="ARBA00022475"/>
    </source>
</evidence>
<evidence type="ECO:0000313" key="12">
    <source>
        <dbReference type="Proteomes" id="UP000274033"/>
    </source>
</evidence>
<dbReference type="GO" id="GO:0009236">
    <property type="term" value="P:cobalamin biosynthetic process"/>
    <property type="evidence" value="ECO:0007669"/>
    <property type="project" value="UniProtKB-UniRule"/>
</dbReference>
<dbReference type="HAMAP" id="MF_00330">
    <property type="entry name" value="CbiN"/>
    <property type="match status" value="1"/>
</dbReference>
<dbReference type="OrthoDB" id="1551318at2"/>
<dbReference type="NCBIfam" id="NF002780">
    <property type="entry name" value="PRK02898.1"/>
    <property type="match status" value="1"/>
</dbReference>
<keyword evidence="7 10" id="KW-0406">Ion transport</keyword>
<evidence type="ECO:0000256" key="1">
    <source>
        <dbReference type="ARBA" id="ARBA00022426"/>
    </source>
</evidence>
<proteinExistence type="inferred from homology"/>
<dbReference type="Pfam" id="PF02553">
    <property type="entry name" value="CbiN"/>
    <property type="match status" value="1"/>
</dbReference>
<sequence>MLLSIVVILAILPIIFIKDAEFGGADGEAEEAITEINSSYEPWFNSIWEPPSGEIESLLFVLQAAIGAGFIGYFVGYMRGRAKKSKVNS</sequence>